<dbReference type="CDD" id="cd16382">
    <property type="entry name" value="XisI-like"/>
    <property type="match status" value="1"/>
</dbReference>
<accession>A0A2R5G375</accession>
<gene>
    <name evidence="1" type="ORF">NIES4072_59920</name>
</gene>
<dbReference type="EMBL" id="BDUD01000001">
    <property type="protein sequence ID" value="GBG22284.1"/>
    <property type="molecule type" value="Genomic_DNA"/>
</dbReference>
<evidence type="ECO:0000313" key="1">
    <source>
        <dbReference type="EMBL" id="GBG22284.1"/>
    </source>
</evidence>
<organism evidence="1 2">
    <name type="scientific">Nostoc commune NIES-4072</name>
    <dbReference type="NCBI Taxonomy" id="2005467"/>
    <lineage>
        <taxon>Bacteria</taxon>
        <taxon>Bacillati</taxon>
        <taxon>Cyanobacteriota</taxon>
        <taxon>Cyanophyceae</taxon>
        <taxon>Nostocales</taxon>
        <taxon>Nostocaceae</taxon>
        <taxon>Nostoc</taxon>
    </lineage>
</organism>
<dbReference type="InterPro" id="IPR014968">
    <property type="entry name" value="XisI"/>
</dbReference>
<evidence type="ECO:0000313" key="2">
    <source>
        <dbReference type="Proteomes" id="UP000245124"/>
    </source>
</evidence>
<dbReference type="SUPFAM" id="SSF143847">
    <property type="entry name" value="XisI-like"/>
    <property type="match status" value="1"/>
</dbReference>
<dbReference type="OrthoDB" id="467081at2"/>
<dbReference type="Gene3D" id="3.30.310.110">
    <property type="entry name" value="XisI-like"/>
    <property type="match status" value="1"/>
</dbReference>
<dbReference type="Pfam" id="PF08869">
    <property type="entry name" value="XisI"/>
    <property type="match status" value="1"/>
</dbReference>
<reference evidence="1 2" key="1">
    <citation type="submission" date="2017-06" db="EMBL/GenBank/DDBJ databases">
        <title>Genome sequencing of cyanobaciteial culture collection at National Institute for Environmental Studies (NIES).</title>
        <authorList>
            <person name="Hirose Y."/>
            <person name="Shimura Y."/>
            <person name="Fujisawa T."/>
            <person name="Nakamura Y."/>
            <person name="Kawachi M."/>
        </authorList>
    </citation>
    <scope>NUCLEOTIDE SEQUENCE [LARGE SCALE GENOMIC DNA]</scope>
    <source>
        <strain evidence="1 2">NIES-4072</strain>
    </source>
</reference>
<keyword evidence="2" id="KW-1185">Reference proteome</keyword>
<dbReference type="AlphaFoldDB" id="A0A2R5G375"/>
<proteinExistence type="predicted"/>
<dbReference type="RefSeq" id="WP_109012042.1">
    <property type="nucleotide sequence ID" value="NZ_BDUD01000001.1"/>
</dbReference>
<dbReference type="Proteomes" id="UP000245124">
    <property type="component" value="Unassembled WGS sequence"/>
</dbReference>
<sequence length="111" mass="13031">MDKLAFYRQCIQKLLTEYGDVRPINGEIETQILFDTEHDHYQIVDLGWDKHHRIYNCVMHLDIKSHKIWIQRNQTDKLIADELVAMGVLKQDIVLGLQPVYAREYTGYGVG</sequence>
<name>A0A2R5G375_NOSCO</name>
<protein>
    <submittedName>
        <fullName evidence="1">XisI protein</fullName>
    </submittedName>
</protein>
<dbReference type="InterPro" id="IPR035943">
    <property type="entry name" value="XisI-like_sf"/>
</dbReference>
<comment type="caution">
    <text evidence="1">The sequence shown here is derived from an EMBL/GenBank/DDBJ whole genome shotgun (WGS) entry which is preliminary data.</text>
</comment>